<reference evidence="1" key="1">
    <citation type="submission" date="2020-10" db="EMBL/GenBank/DDBJ databases">
        <authorList>
            <person name="Gilroy R."/>
        </authorList>
    </citation>
    <scope>NUCLEOTIDE SEQUENCE</scope>
    <source>
        <strain evidence="1">11167</strain>
    </source>
</reference>
<comment type="caution">
    <text evidence="1">The sequence shown here is derived from an EMBL/GenBank/DDBJ whole genome shotgun (WGS) entry which is preliminary data.</text>
</comment>
<reference evidence="1" key="2">
    <citation type="journal article" date="2021" name="PeerJ">
        <title>Extensive microbial diversity within the chicken gut microbiome revealed by metagenomics and culture.</title>
        <authorList>
            <person name="Gilroy R."/>
            <person name="Ravi A."/>
            <person name="Getino M."/>
            <person name="Pursley I."/>
            <person name="Horton D.L."/>
            <person name="Alikhan N.F."/>
            <person name="Baker D."/>
            <person name="Gharbi K."/>
            <person name="Hall N."/>
            <person name="Watson M."/>
            <person name="Adriaenssens E.M."/>
            <person name="Foster-Nyarko E."/>
            <person name="Jarju S."/>
            <person name="Secka A."/>
            <person name="Antonio M."/>
            <person name="Oren A."/>
            <person name="Chaudhuri R.R."/>
            <person name="La Ragione R."/>
            <person name="Hildebrand F."/>
            <person name="Pallen M.J."/>
        </authorList>
    </citation>
    <scope>NUCLEOTIDE SEQUENCE</scope>
    <source>
        <strain evidence="1">11167</strain>
    </source>
</reference>
<name>A0A9D9E9I0_9SPIR</name>
<dbReference type="Proteomes" id="UP000823633">
    <property type="component" value="Unassembled WGS sequence"/>
</dbReference>
<proteinExistence type="predicted"/>
<gene>
    <name evidence="1" type="ORF">IAC42_07905</name>
</gene>
<sequence>MGENIFGRIFTGDILIPVPANYGASKPLPSVEIGQISTTDVASYALSMMSDDLYDYYAYSHLAGMDGMLGGLGFDDDIDEDGDEVY</sequence>
<protein>
    <submittedName>
        <fullName evidence="1">Uncharacterized protein</fullName>
    </submittedName>
</protein>
<dbReference type="AlphaFoldDB" id="A0A9D9E9I0"/>
<dbReference type="EMBL" id="JADIMU010000053">
    <property type="protein sequence ID" value="MBO8443659.1"/>
    <property type="molecule type" value="Genomic_DNA"/>
</dbReference>
<evidence type="ECO:0000313" key="2">
    <source>
        <dbReference type="Proteomes" id="UP000823633"/>
    </source>
</evidence>
<accession>A0A9D9E9I0</accession>
<organism evidence="1 2">
    <name type="scientific">Candidatus Aphodenecus pullistercoris</name>
    <dbReference type="NCBI Taxonomy" id="2840669"/>
    <lineage>
        <taxon>Bacteria</taxon>
        <taxon>Pseudomonadati</taxon>
        <taxon>Spirochaetota</taxon>
        <taxon>Spirochaetia</taxon>
        <taxon>Spirochaetales</taxon>
        <taxon>Candidatus Aphodenecus</taxon>
    </lineage>
</organism>
<evidence type="ECO:0000313" key="1">
    <source>
        <dbReference type="EMBL" id="MBO8443659.1"/>
    </source>
</evidence>